<dbReference type="EMBL" id="CAADIW010000021">
    <property type="protein sequence ID" value="VFS25949.1"/>
    <property type="molecule type" value="Genomic_DNA"/>
</dbReference>
<gene>
    <name evidence="1" type="ORF">NCTC12126_02375</name>
</gene>
<organism evidence="1 2">
    <name type="scientific">Enterobacter cancerogenus</name>
    <dbReference type="NCBI Taxonomy" id="69218"/>
    <lineage>
        <taxon>Bacteria</taxon>
        <taxon>Pseudomonadati</taxon>
        <taxon>Pseudomonadota</taxon>
        <taxon>Gammaproteobacteria</taxon>
        <taxon>Enterobacterales</taxon>
        <taxon>Enterobacteriaceae</taxon>
        <taxon>Enterobacter</taxon>
        <taxon>Enterobacter cloacae complex</taxon>
    </lineage>
</organism>
<accession>A0A484XUY5</accession>
<evidence type="ECO:0000313" key="2">
    <source>
        <dbReference type="Proteomes" id="UP000351155"/>
    </source>
</evidence>
<proteinExistence type="predicted"/>
<dbReference type="Proteomes" id="UP000351155">
    <property type="component" value="Unassembled WGS sequence"/>
</dbReference>
<sequence>MALTDDELIAISALPVGKNDNATLQPDLIAPFEVRDSTDSVFALPYQNTNIDVFGGGAAGTWSLKFQNPLQRVVLDLEVFFGDRSAENAPPNLSALTMTLTGFSSGVIFAPATTYDAAAPANYFGLTVSGLAPVIKLGGKRRRLEQSGQVIIPLVAVLLSENPLTTQETYRTLSVTLKRTDEAQTSVVPIVGGMVYSNPLPSVRDRLVTTK</sequence>
<reference evidence="1 2" key="1">
    <citation type="submission" date="2019-03" db="EMBL/GenBank/DDBJ databases">
        <authorList>
            <consortium name="Pathogen Informatics"/>
        </authorList>
    </citation>
    <scope>NUCLEOTIDE SEQUENCE [LARGE SCALE GENOMIC DNA]</scope>
    <source>
        <strain evidence="1 2">NCTC12126</strain>
    </source>
</reference>
<dbReference type="AlphaFoldDB" id="A0A484XUY5"/>
<name>A0A484XUY5_9ENTR</name>
<protein>
    <submittedName>
        <fullName evidence="1">Uncharacterized protein</fullName>
    </submittedName>
</protein>
<evidence type="ECO:0000313" key="1">
    <source>
        <dbReference type="EMBL" id="VFS25949.1"/>
    </source>
</evidence>